<keyword evidence="4" id="KW-1185">Reference proteome</keyword>
<accession>A0A9X9R0F6</accession>
<dbReference type="AlphaFoldDB" id="A0A9X9R0F6"/>
<dbReference type="RefSeq" id="WP_204788858.1">
    <property type="nucleotide sequence ID" value="NZ_CABFLZ010000049.1"/>
</dbReference>
<dbReference type="InterPro" id="IPR001387">
    <property type="entry name" value="Cro/C1-type_HTH"/>
</dbReference>
<gene>
    <name evidence="3" type="ORF">ONOEEDHL_01154</name>
</gene>
<organism evidence="3 4">
    <name type="scientific">Neisseria subflava</name>
    <dbReference type="NCBI Taxonomy" id="28449"/>
    <lineage>
        <taxon>Bacteria</taxon>
        <taxon>Pseudomonadati</taxon>
        <taxon>Pseudomonadota</taxon>
        <taxon>Betaproteobacteria</taxon>
        <taxon>Neisseriales</taxon>
        <taxon>Neisseriaceae</taxon>
        <taxon>Neisseria</taxon>
    </lineage>
</organism>
<dbReference type="SMART" id="SM00530">
    <property type="entry name" value="HTH_XRE"/>
    <property type="match status" value="1"/>
</dbReference>
<keyword evidence="1" id="KW-1133">Transmembrane helix</keyword>
<feature type="domain" description="HTH cro/C1-type" evidence="2">
    <location>
        <begin position="3"/>
        <end position="57"/>
    </location>
</feature>
<proteinExistence type="predicted"/>
<keyword evidence="1" id="KW-0812">Transmembrane</keyword>
<protein>
    <recommendedName>
        <fullName evidence="2">HTH cro/C1-type domain-containing protein</fullName>
    </recommendedName>
</protein>
<dbReference type="Gene3D" id="1.10.260.40">
    <property type="entry name" value="lambda repressor-like DNA-binding domains"/>
    <property type="match status" value="1"/>
</dbReference>
<dbReference type="Proteomes" id="UP000626795">
    <property type="component" value="Unassembled WGS sequence"/>
</dbReference>
<dbReference type="EMBL" id="CABFLZ010000049">
    <property type="protein sequence ID" value="VTY10123.1"/>
    <property type="molecule type" value="Genomic_DNA"/>
</dbReference>
<sequence>MTLKELMKLKQKDWGMTQAEIASYIGVGYAFFSAILCGTTKLPEETLKTMLKRLDFSGCDERWLIAYFIRQSGKIPLSLLTSAENVEAIVDNAAGNIIELYYLEKSIN</sequence>
<dbReference type="InterPro" id="IPR010982">
    <property type="entry name" value="Lambda_DNA-bd_dom_sf"/>
</dbReference>
<dbReference type="PROSITE" id="PS50943">
    <property type="entry name" value="HTH_CROC1"/>
    <property type="match status" value="1"/>
</dbReference>
<reference evidence="3" key="1">
    <citation type="submission" date="2019-05" db="EMBL/GenBank/DDBJ databases">
        <authorList>
            <person name="Hibberd M."/>
        </authorList>
    </citation>
    <scope>NUCLEOTIDE SEQUENCE</scope>
    <source>
        <strain evidence="3">Neisseria_subflava_BgEED23</strain>
    </source>
</reference>
<dbReference type="SUPFAM" id="SSF47413">
    <property type="entry name" value="lambda repressor-like DNA-binding domains"/>
    <property type="match status" value="1"/>
</dbReference>
<evidence type="ECO:0000313" key="4">
    <source>
        <dbReference type="Proteomes" id="UP000626795"/>
    </source>
</evidence>
<dbReference type="CDD" id="cd00093">
    <property type="entry name" value="HTH_XRE"/>
    <property type="match status" value="1"/>
</dbReference>
<name>A0A9X9R0F6_NEISU</name>
<dbReference type="GO" id="GO:0003677">
    <property type="term" value="F:DNA binding"/>
    <property type="evidence" value="ECO:0007669"/>
    <property type="project" value="InterPro"/>
</dbReference>
<comment type="caution">
    <text evidence="3">The sequence shown here is derived from an EMBL/GenBank/DDBJ whole genome shotgun (WGS) entry which is preliminary data.</text>
</comment>
<feature type="transmembrane region" description="Helical" evidence="1">
    <location>
        <begin position="21"/>
        <end position="42"/>
    </location>
</feature>
<evidence type="ECO:0000259" key="2">
    <source>
        <dbReference type="PROSITE" id="PS50943"/>
    </source>
</evidence>
<keyword evidence="1" id="KW-0472">Membrane</keyword>
<evidence type="ECO:0000313" key="3">
    <source>
        <dbReference type="EMBL" id="VTY10123.1"/>
    </source>
</evidence>
<evidence type="ECO:0000256" key="1">
    <source>
        <dbReference type="SAM" id="Phobius"/>
    </source>
</evidence>